<keyword evidence="2" id="KW-1185">Reference proteome</keyword>
<reference evidence="1" key="2">
    <citation type="submission" date="2023-04" db="EMBL/GenBank/DDBJ databases">
        <authorList>
            <person name="Bu L."/>
            <person name="Lu L."/>
            <person name="Laidemitt M.R."/>
            <person name="Zhang S.M."/>
            <person name="Mutuku M."/>
            <person name="Mkoji G."/>
            <person name="Steinauer M."/>
            <person name="Loker E.S."/>
        </authorList>
    </citation>
    <scope>NUCLEOTIDE SEQUENCE</scope>
    <source>
        <strain evidence="1">KasaAsao</strain>
        <tissue evidence="1">Whole Snail</tissue>
    </source>
</reference>
<accession>A0AAD8F1W8</accession>
<feature type="non-terminal residue" evidence="1">
    <location>
        <position position="91"/>
    </location>
</feature>
<dbReference type="AlphaFoldDB" id="A0AAD8F1W8"/>
<name>A0AAD8F1W8_BIOPF</name>
<protein>
    <submittedName>
        <fullName evidence="1">Uncharacterized protein</fullName>
    </submittedName>
</protein>
<proteinExistence type="predicted"/>
<organism evidence="1 2">
    <name type="scientific">Biomphalaria pfeifferi</name>
    <name type="common">Bloodfluke planorb</name>
    <name type="synonym">Freshwater snail</name>
    <dbReference type="NCBI Taxonomy" id="112525"/>
    <lineage>
        <taxon>Eukaryota</taxon>
        <taxon>Metazoa</taxon>
        <taxon>Spiralia</taxon>
        <taxon>Lophotrochozoa</taxon>
        <taxon>Mollusca</taxon>
        <taxon>Gastropoda</taxon>
        <taxon>Heterobranchia</taxon>
        <taxon>Euthyneura</taxon>
        <taxon>Panpulmonata</taxon>
        <taxon>Hygrophila</taxon>
        <taxon>Lymnaeoidea</taxon>
        <taxon>Planorbidae</taxon>
        <taxon>Biomphalaria</taxon>
    </lineage>
</organism>
<evidence type="ECO:0000313" key="2">
    <source>
        <dbReference type="Proteomes" id="UP001233172"/>
    </source>
</evidence>
<evidence type="ECO:0000313" key="1">
    <source>
        <dbReference type="EMBL" id="KAK0047628.1"/>
    </source>
</evidence>
<dbReference type="EMBL" id="JASAOG010000148">
    <property type="protein sequence ID" value="KAK0047628.1"/>
    <property type="molecule type" value="Genomic_DNA"/>
</dbReference>
<dbReference type="Proteomes" id="UP001233172">
    <property type="component" value="Unassembled WGS sequence"/>
</dbReference>
<sequence length="91" mass="10476">MESFLFLHLTPRWSPSYSYNLPLDRVLPILTTRPSMESFLFLQLAPRWSPSYSYNSPLDGVLPIPTTRPSMESFLFLQLHSTNLEKAVIAC</sequence>
<reference evidence="1" key="1">
    <citation type="journal article" date="2023" name="PLoS Negl. Trop. Dis.">
        <title>A genome sequence for Biomphalaria pfeifferi, the major vector snail for the human-infecting parasite Schistosoma mansoni.</title>
        <authorList>
            <person name="Bu L."/>
            <person name="Lu L."/>
            <person name="Laidemitt M.R."/>
            <person name="Zhang S.M."/>
            <person name="Mutuku M."/>
            <person name="Mkoji G."/>
            <person name="Steinauer M."/>
            <person name="Loker E.S."/>
        </authorList>
    </citation>
    <scope>NUCLEOTIDE SEQUENCE</scope>
    <source>
        <strain evidence="1">KasaAsao</strain>
    </source>
</reference>
<gene>
    <name evidence="1" type="ORF">Bpfe_022933</name>
</gene>
<comment type="caution">
    <text evidence="1">The sequence shown here is derived from an EMBL/GenBank/DDBJ whole genome shotgun (WGS) entry which is preliminary data.</text>
</comment>